<feature type="transmembrane region" description="Helical" evidence="1">
    <location>
        <begin position="12"/>
        <end position="30"/>
    </location>
</feature>
<name>A0A5B8VCV2_9BACT</name>
<dbReference type="AlphaFoldDB" id="A0A5B8VCV2"/>
<dbReference type="RefSeq" id="WP_147192161.1">
    <property type="nucleotide sequence ID" value="NZ_CP042435.1"/>
</dbReference>
<gene>
    <name evidence="2" type="ORF">FRZ67_18935</name>
</gene>
<organism evidence="2 3">
    <name type="scientific">Panacibacter ginsenosidivorans</name>
    <dbReference type="NCBI Taxonomy" id="1813871"/>
    <lineage>
        <taxon>Bacteria</taxon>
        <taxon>Pseudomonadati</taxon>
        <taxon>Bacteroidota</taxon>
        <taxon>Chitinophagia</taxon>
        <taxon>Chitinophagales</taxon>
        <taxon>Chitinophagaceae</taxon>
        <taxon>Panacibacter</taxon>
    </lineage>
</organism>
<reference evidence="2 3" key="1">
    <citation type="journal article" date="2016" name="Int. J. Syst. Evol. Microbiol.">
        <title>Panacibacter ginsenosidivorans gen. nov., sp. nov., with ginsenoside converting activity isolated from soil of a ginseng field.</title>
        <authorList>
            <person name="Siddiqi M.Z."/>
            <person name="Muhammad Shafi S."/>
            <person name="Choi K.D."/>
            <person name="Im W.T."/>
        </authorList>
    </citation>
    <scope>NUCLEOTIDE SEQUENCE [LARGE SCALE GENOMIC DNA]</scope>
    <source>
        <strain evidence="2 3">Gsoil1550</strain>
    </source>
</reference>
<evidence type="ECO:0000313" key="2">
    <source>
        <dbReference type="EMBL" id="QEC69284.1"/>
    </source>
</evidence>
<keyword evidence="1" id="KW-1133">Transmembrane helix</keyword>
<protein>
    <submittedName>
        <fullName evidence="2">Uncharacterized protein</fullName>
    </submittedName>
</protein>
<keyword evidence="1" id="KW-0812">Transmembrane</keyword>
<dbReference type="Proteomes" id="UP000321533">
    <property type="component" value="Chromosome"/>
</dbReference>
<dbReference type="OrthoDB" id="949965at2"/>
<dbReference type="KEGG" id="pgin:FRZ67_18935"/>
<keyword evidence="1" id="KW-0472">Membrane</keyword>
<dbReference type="EMBL" id="CP042435">
    <property type="protein sequence ID" value="QEC69284.1"/>
    <property type="molecule type" value="Genomic_DNA"/>
</dbReference>
<evidence type="ECO:0000256" key="1">
    <source>
        <dbReference type="SAM" id="Phobius"/>
    </source>
</evidence>
<keyword evidence="3" id="KW-1185">Reference proteome</keyword>
<sequence>MLQQISWSEYWKIIVILTVLYECSILLLFYRKEIVLLAKRKRWVLPVVRNAASHHTDLSTSTEQEDNSEDEDENLIPFAHDLAEAVKAFIMQAADKGYVKEELCFGLQQRIKDYPQLNNTRYQREINTVIMVECKNKCAIHLRAGELDKLWLS</sequence>
<proteinExistence type="predicted"/>
<evidence type="ECO:0000313" key="3">
    <source>
        <dbReference type="Proteomes" id="UP000321533"/>
    </source>
</evidence>
<accession>A0A5B8VCV2</accession>